<evidence type="ECO:0000313" key="2">
    <source>
        <dbReference type="EMBL" id="AKU98572.1"/>
    </source>
</evidence>
<dbReference type="Proteomes" id="UP000064967">
    <property type="component" value="Chromosome"/>
</dbReference>
<name>A0A0K1PYJ3_9BACT</name>
<gene>
    <name evidence="2" type="ORF">AKJ09_05236</name>
</gene>
<protein>
    <submittedName>
        <fullName evidence="2">Uncharacterized protein</fullName>
    </submittedName>
</protein>
<evidence type="ECO:0000313" key="3">
    <source>
        <dbReference type="Proteomes" id="UP000064967"/>
    </source>
</evidence>
<feature type="region of interest" description="Disordered" evidence="1">
    <location>
        <begin position="26"/>
        <end position="73"/>
    </location>
</feature>
<dbReference type="EMBL" id="CP012333">
    <property type="protein sequence ID" value="AKU98572.1"/>
    <property type="molecule type" value="Genomic_DNA"/>
</dbReference>
<accession>A0A0K1PYJ3</accession>
<dbReference type="KEGG" id="llu:AKJ09_05236"/>
<keyword evidence="3" id="KW-1185">Reference proteome</keyword>
<feature type="compositionally biased region" description="Basic residues" evidence="1">
    <location>
        <begin position="40"/>
        <end position="55"/>
    </location>
</feature>
<proteinExistence type="predicted"/>
<evidence type="ECO:0000256" key="1">
    <source>
        <dbReference type="SAM" id="MobiDB-lite"/>
    </source>
</evidence>
<sequence>MRIHDGLVRRPRRRRARLTAGVEGRRLDGHETRGKLLGSRTRRAHPHVGKLTRHVKPSDDQPTTRLRPLRLAS</sequence>
<reference evidence="2 3" key="1">
    <citation type="submission" date="2015-08" db="EMBL/GenBank/DDBJ databases">
        <authorList>
            <person name="Babu N.S."/>
            <person name="Beckwith C.J."/>
            <person name="Beseler K.G."/>
            <person name="Brison A."/>
            <person name="Carone J.V."/>
            <person name="Caskin T.P."/>
            <person name="Diamond M."/>
            <person name="Durham M.E."/>
            <person name="Foxe J.M."/>
            <person name="Go M."/>
            <person name="Henderson B.A."/>
            <person name="Jones I.B."/>
            <person name="McGettigan J.A."/>
            <person name="Micheletti S.J."/>
            <person name="Nasrallah M.E."/>
            <person name="Ortiz D."/>
            <person name="Piller C.R."/>
            <person name="Privatt S.R."/>
            <person name="Schneider S.L."/>
            <person name="Sharp S."/>
            <person name="Smith T.C."/>
            <person name="Stanton J.D."/>
            <person name="Ullery H.E."/>
            <person name="Wilson R.J."/>
            <person name="Serrano M.G."/>
            <person name="Buck G."/>
            <person name="Lee V."/>
            <person name="Wang Y."/>
            <person name="Carvalho R."/>
            <person name="Voegtly L."/>
            <person name="Shi R."/>
            <person name="Duckworth R."/>
            <person name="Johnson A."/>
            <person name="Loviza R."/>
            <person name="Walstead R."/>
            <person name="Shah Z."/>
            <person name="Kiflezghi M."/>
            <person name="Wade K."/>
            <person name="Ball S.L."/>
            <person name="Bradley K.W."/>
            <person name="Asai D.J."/>
            <person name="Bowman C.A."/>
            <person name="Russell D.A."/>
            <person name="Pope W.H."/>
            <person name="Jacobs-Sera D."/>
            <person name="Hendrix R.W."/>
            <person name="Hatfull G.F."/>
        </authorList>
    </citation>
    <scope>NUCLEOTIDE SEQUENCE [LARGE SCALE GENOMIC DNA]</scope>
    <source>
        <strain evidence="2 3">DSM 27648</strain>
    </source>
</reference>
<dbReference type="AlphaFoldDB" id="A0A0K1PYJ3"/>
<organism evidence="2 3">
    <name type="scientific">Labilithrix luteola</name>
    <dbReference type="NCBI Taxonomy" id="1391654"/>
    <lineage>
        <taxon>Bacteria</taxon>
        <taxon>Pseudomonadati</taxon>
        <taxon>Myxococcota</taxon>
        <taxon>Polyangia</taxon>
        <taxon>Polyangiales</taxon>
        <taxon>Labilitrichaceae</taxon>
        <taxon>Labilithrix</taxon>
    </lineage>
</organism>